<accession>A0A2S5A9T2</accession>
<comment type="caution">
    <text evidence="3">The sequence shown here is derived from an EMBL/GenBank/DDBJ whole genome shotgun (WGS) entry which is preliminary data.</text>
</comment>
<keyword evidence="4" id="KW-1185">Reference proteome</keyword>
<dbReference type="InterPro" id="IPR036680">
    <property type="entry name" value="SPOR-like_sf"/>
</dbReference>
<feature type="compositionally biased region" description="Basic and acidic residues" evidence="1">
    <location>
        <begin position="63"/>
        <end position="77"/>
    </location>
</feature>
<dbReference type="InterPro" id="IPR007730">
    <property type="entry name" value="SPOR-like_dom"/>
</dbReference>
<dbReference type="Gene3D" id="3.30.70.1070">
    <property type="entry name" value="Sporulation related repeat"/>
    <property type="match status" value="1"/>
</dbReference>
<feature type="domain" description="SPOR" evidence="2">
    <location>
        <begin position="119"/>
        <end position="196"/>
    </location>
</feature>
<gene>
    <name evidence="3" type="ORF">C3K47_00460</name>
</gene>
<dbReference type="Pfam" id="PF05036">
    <property type="entry name" value="SPOR"/>
    <property type="match status" value="1"/>
</dbReference>
<dbReference type="PROSITE" id="PS51724">
    <property type="entry name" value="SPOR"/>
    <property type="match status" value="1"/>
</dbReference>
<evidence type="ECO:0000256" key="1">
    <source>
        <dbReference type="SAM" id="MobiDB-lite"/>
    </source>
</evidence>
<feature type="region of interest" description="Disordered" evidence="1">
    <location>
        <begin position="25"/>
        <end position="84"/>
    </location>
</feature>
<protein>
    <recommendedName>
        <fullName evidence="2">SPOR domain-containing protein</fullName>
    </recommendedName>
</protein>
<sequence length="212" mass="23465">MIKGKTIIAVLALFLAMPVIVYGQQKPSKPAAKPTTTKPAPKPAAPAKQNTPADGKSIVPATKPEKSPVDAPKKNEIDDNSGFENTAPLKDSILLSNVEVIAQPGINELLAKRIEINRKPPAFGYRLQIYSGPNRNEAYSLQIKFALKYPELGSYLSYQMPNYKLRVGDFANRPDAEKLRKMLEKDFDVAFIVSDKLNPQKIYLEGETELPQ</sequence>
<evidence type="ECO:0000313" key="3">
    <source>
        <dbReference type="EMBL" id="POY39007.1"/>
    </source>
</evidence>
<dbReference type="EMBL" id="PQVF01000001">
    <property type="protein sequence ID" value="POY39007.1"/>
    <property type="molecule type" value="Genomic_DNA"/>
</dbReference>
<evidence type="ECO:0000259" key="2">
    <source>
        <dbReference type="PROSITE" id="PS51724"/>
    </source>
</evidence>
<dbReference type="RefSeq" id="WP_103787109.1">
    <property type="nucleotide sequence ID" value="NZ_PQVF01000001.1"/>
</dbReference>
<feature type="compositionally biased region" description="Low complexity" evidence="1">
    <location>
        <begin position="26"/>
        <end position="39"/>
    </location>
</feature>
<proteinExistence type="predicted"/>
<dbReference type="AlphaFoldDB" id="A0A2S5A9T2"/>
<dbReference type="OrthoDB" id="2473397at2"/>
<dbReference type="GO" id="GO:0042834">
    <property type="term" value="F:peptidoglycan binding"/>
    <property type="evidence" value="ECO:0007669"/>
    <property type="project" value="InterPro"/>
</dbReference>
<organism evidence="3 4">
    <name type="scientific">Solitalea longa</name>
    <dbReference type="NCBI Taxonomy" id="2079460"/>
    <lineage>
        <taxon>Bacteria</taxon>
        <taxon>Pseudomonadati</taxon>
        <taxon>Bacteroidota</taxon>
        <taxon>Sphingobacteriia</taxon>
        <taxon>Sphingobacteriales</taxon>
        <taxon>Sphingobacteriaceae</taxon>
        <taxon>Solitalea</taxon>
    </lineage>
</organism>
<reference evidence="3 4" key="1">
    <citation type="submission" date="2018-01" db="EMBL/GenBank/DDBJ databases">
        <authorList>
            <person name="Gaut B.S."/>
            <person name="Morton B.R."/>
            <person name="Clegg M.T."/>
            <person name="Duvall M.R."/>
        </authorList>
    </citation>
    <scope>NUCLEOTIDE SEQUENCE [LARGE SCALE GENOMIC DNA]</scope>
    <source>
        <strain evidence="3 4">HR-AV</strain>
    </source>
</reference>
<name>A0A2S5A9T2_9SPHI</name>
<dbReference type="Proteomes" id="UP000236893">
    <property type="component" value="Unassembled WGS sequence"/>
</dbReference>
<evidence type="ECO:0000313" key="4">
    <source>
        <dbReference type="Proteomes" id="UP000236893"/>
    </source>
</evidence>